<dbReference type="SMART" id="SM00487">
    <property type="entry name" value="DEXDc"/>
    <property type="match status" value="1"/>
</dbReference>
<dbReference type="Pfam" id="PF04851">
    <property type="entry name" value="ResIII"/>
    <property type="match status" value="1"/>
</dbReference>
<dbReference type="GO" id="GO:0016787">
    <property type="term" value="F:hydrolase activity"/>
    <property type="evidence" value="ECO:0007669"/>
    <property type="project" value="UniProtKB-KW"/>
</dbReference>
<dbReference type="GO" id="GO:0140097">
    <property type="term" value="F:catalytic activity, acting on DNA"/>
    <property type="evidence" value="ECO:0007669"/>
    <property type="project" value="UniProtKB-ARBA"/>
</dbReference>
<proteinExistence type="predicted"/>
<dbReference type="PANTHER" id="PTHR11274:SF0">
    <property type="entry name" value="GENERAL TRANSCRIPTION AND DNA REPAIR FACTOR IIH HELICASE SUBUNIT XPB"/>
    <property type="match status" value="1"/>
</dbReference>
<dbReference type="Proteomes" id="UP000570823">
    <property type="component" value="Unassembled WGS sequence"/>
</dbReference>
<dbReference type="Gene3D" id="3.40.50.300">
    <property type="entry name" value="P-loop containing nucleotide triphosphate hydrolases"/>
    <property type="match status" value="2"/>
</dbReference>
<evidence type="ECO:0000313" key="9">
    <source>
        <dbReference type="Proteomes" id="UP000570823"/>
    </source>
</evidence>
<evidence type="ECO:0000256" key="3">
    <source>
        <dbReference type="ARBA" id="ARBA00022806"/>
    </source>
</evidence>
<dbReference type="EMBL" id="JABXWR010000001">
    <property type="protein sequence ID" value="NVO66450.1"/>
    <property type="molecule type" value="Genomic_DNA"/>
</dbReference>
<dbReference type="InterPro" id="IPR006935">
    <property type="entry name" value="Helicase/UvrB_N"/>
</dbReference>
<dbReference type="InterPro" id="IPR014001">
    <property type="entry name" value="Helicase_ATP-bd"/>
</dbReference>
<dbReference type="AlphaFoldDB" id="A0A7K4HNI2"/>
<comment type="caution">
    <text evidence="8">The sequence shown here is derived from an EMBL/GenBank/DDBJ whole genome shotgun (WGS) entry which is preliminary data.</text>
</comment>
<protein>
    <submittedName>
        <fullName evidence="8">HEAT repeat domain-containing protein</fullName>
    </submittedName>
</protein>
<feature type="domain" description="Helicase C-terminal" evidence="7">
    <location>
        <begin position="467"/>
        <end position="625"/>
    </location>
</feature>
<keyword evidence="4" id="KW-0067">ATP-binding</keyword>
<evidence type="ECO:0000259" key="6">
    <source>
        <dbReference type="PROSITE" id="PS51192"/>
    </source>
</evidence>
<dbReference type="SMART" id="SM00490">
    <property type="entry name" value="HELICc"/>
    <property type="match status" value="1"/>
</dbReference>
<dbReference type="InterPro" id="IPR011989">
    <property type="entry name" value="ARM-like"/>
</dbReference>
<dbReference type="InterPro" id="IPR001650">
    <property type="entry name" value="Helicase_C-like"/>
</dbReference>
<organism evidence="8 9">
    <name type="scientific">Methanofollis tationis</name>
    <dbReference type="NCBI Taxonomy" id="81417"/>
    <lineage>
        <taxon>Archaea</taxon>
        <taxon>Methanobacteriati</taxon>
        <taxon>Methanobacteriota</taxon>
        <taxon>Stenosarchaea group</taxon>
        <taxon>Methanomicrobia</taxon>
        <taxon>Methanomicrobiales</taxon>
        <taxon>Methanomicrobiaceae</taxon>
        <taxon>Methanofollis</taxon>
    </lineage>
</organism>
<evidence type="ECO:0000259" key="7">
    <source>
        <dbReference type="PROSITE" id="PS51194"/>
    </source>
</evidence>
<dbReference type="RefSeq" id="WP_176788145.1">
    <property type="nucleotide sequence ID" value="NZ_JABXWR010000001.1"/>
</dbReference>
<dbReference type="InterPro" id="IPR016024">
    <property type="entry name" value="ARM-type_fold"/>
</dbReference>
<evidence type="ECO:0000256" key="4">
    <source>
        <dbReference type="ARBA" id="ARBA00022840"/>
    </source>
</evidence>
<evidence type="ECO:0000256" key="5">
    <source>
        <dbReference type="SAM" id="MobiDB-lite"/>
    </source>
</evidence>
<dbReference type="InterPro" id="IPR050615">
    <property type="entry name" value="ATP-dep_DNA_Helicase"/>
</dbReference>
<dbReference type="InterPro" id="IPR004155">
    <property type="entry name" value="PBS_lyase_HEAT"/>
</dbReference>
<keyword evidence="1" id="KW-0547">Nucleotide-binding</keyword>
<feature type="region of interest" description="Disordered" evidence="5">
    <location>
        <begin position="845"/>
        <end position="870"/>
    </location>
</feature>
<feature type="region of interest" description="Disordered" evidence="5">
    <location>
        <begin position="740"/>
        <end position="761"/>
    </location>
</feature>
<gene>
    <name evidence="8" type="ORF">HWN36_03775</name>
</gene>
<dbReference type="PROSITE" id="PS51192">
    <property type="entry name" value="HELICASE_ATP_BIND_1"/>
    <property type="match status" value="1"/>
</dbReference>
<dbReference type="GO" id="GO:0003677">
    <property type="term" value="F:DNA binding"/>
    <property type="evidence" value="ECO:0007669"/>
    <property type="project" value="InterPro"/>
</dbReference>
<dbReference type="Pfam" id="PF13646">
    <property type="entry name" value="HEAT_2"/>
    <property type="match status" value="1"/>
</dbReference>
<name>A0A7K4HNI2_9EURY</name>
<dbReference type="InterPro" id="IPR027417">
    <property type="entry name" value="P-loop_NTPase"/>
</dbReference>
<evidence type="ECO:0000256" key="2">
    <source>
        <dbReference type="ARBA" id="ARBA00022801"/>
    </source>
</evidence>
<dbReference type="GO" id="GO:0004386">
    <property type="term" value="F:helicase activity"/>
    <property type="evidence" value="ECO:0007669"/>
    <property type="project" value="UniProtKB-KW"/>
</dbReference>
<feature type="domain" description="Helicase ATP-binding" evidence="6">
    <location>
        <begin position="206"/>
        <end position="357"/>
    </location>
</feature>
<reference evidence="8 9" key="1">
    <citation type="submission" date="2020-06" db="EMBL/GenBank/DDBJ databases">
        <title>Methanofollis fontis sp. nov., a methanogen isolated from marine sediments near a cold seep at Four-Way Closure Ridge offshore southwestern Taiwan.</title>
        <authorList>
            <person name="Chen S.-C."/>
            <person name="Teng N.-H."/>
            <person name="Lin Y.-S."/>
            <person name="Lai M.-C."/>
            <person name="Chen H.-H."/>
            <person name="Wang C.-C."/>
        </authorList>
    </citation>
    <scope>NUCLEOTIDE SEQUENCE [LARGE SCALE GENOMIC DNA]</scope>
    <source>
        <strain evidence="8 9">DSM 2702</strain>
    </source>
</reference>
<evidence type="ECO:0000313" key="8">
    <source>
        <dbReference type="EMBL" id="NVO66450.1"/>
    </source>
</evidence>
<dbReference type="Gene3D" id="1.25.10.10">
    <property type="entry name" value="Leucine-rich Repeat Variant"/>
    <property type="match status" value="1"/>
</dbReference>
<dbReference type="Pfam" id="PF00271">
    <property type="entry name" value="Helicase_C"/>
    <property type="match status" value="1"/>
</dbReference>
<keyword evidence="2" id="KW-0378">Hydrolase</keyword>
<keyword evidence="3" id="KW-0347">Helicase</keyword>
<dbReference type="PANTHER" id="PTHR11274">
    <property type="entry name" value="RAD25/XP-B DNA REPAIR HELICASE"/>
    <property type="match status" value="1"/>
</dbReference>
<dbReference type="SUPFAM" id="SSF48371">
    <property type="entry name" value="ARM repeat"/>
    <property type="match status" value="1"/>
</dbReference>
<dbReference type="PROSITE" id="PS51194">
    <property type="entry name" value="HELICASE_CTER"/>
    <property type="match status" value="1"/>
</dbReference>
<dbReference type="SUPFAM" id="SSF52540">
    <property type="entry name" value="P-loop containing nucleoside triphosphate hydrolases"/>
    <property type="match status" value="1"/>
</dbReference>
<dbReference type="OrthoDB" id="11644at2157"/>
<dbReference type="GO" id="GO:0005524">
    <property type="term" value="F:ATP binding"/>
    <property type="evidence" value="ECO:0007669"/>
    <property type="project" value="UniProtKB-KW"/>
</dbReference>
<sequence>MKHLSAYELEYLEHPERFTYDHFREQTLDPHPLPVALSLADEELLNHYDNEYHHRNFHRTLFFPRLDTAGPDYQLLEDYVAETAAAVLSERVIEGSDADYAWGEFSGFRKHLVTALHTYPEIQKVQILKKIAVKIALPPSPIDESARLFSVGSSLFAMEFYLGLKNAKKWGDYLGAWPPSDEGLREIAGTPEVLLSLWKHQVQARDRWLGAGGKGVLEMATATGKTLVGLATAYHLFRVHRALRVLVLCHSRAILNQWRREAIEKLGFLGDPDEEYTVPVSYKGKFEISFNTFQMVMRDPGQYSTDLLIVDEVHHGAGPQFRNALTVPCKWKMGLSATVEGRGRTDVLDGCLGRTVYTYTLADARRDGIIPEFNLVVHKTFLDIMEEEEFASITESIRKLLNYINATQKEQIRVLSRNRFERFESLSDFVRLMTDLRYRSVEIPDEWLQMIGLINKRRWVIHRSSPKLEEAIRLARNLGGAKKCVLFAMDIATCERVYERLSGTVPAFIVHSKLKDGEAKHALQAFRAARTGVLIAPRMLDEGIDIPDAEVGINVASSKTKLQLIQRLGRILRNRPGKKPVFHHFVAVPRNYIVSEDSFTYQNDLAWITDVALKMGIPITEEAADEPEVFSAFEQASEEAVRTYYAGHEGMATDDFGVIKVRNIVESILPEARARLVGLLEGMTGPLTDEGWARVLRSAYRDEQMVEVPSQRWLLVIAGREPAAIRELILRYGGDSAREGEVRRSSRPGAGDDPDEMPGLATEDFGEIKVRNIVESILPEVRARLLSFLEGMRPPLTDEGWARVLRSAYGNEQMMEVPSQRWLLAIGGREPAVIRGLILRCGGDSAGEREVSGRPRPGAGGDPDEMPESMGQSRVEQLIVLLKENTSPKDRGRIVQLLVKEGPEAIDPLIALLKNKDPGVRERAIEALGLIRYRRVTEVLLPCLKDPAAGVRKKAAWALGLLRDTHARSDLMKLRRREPDPEVKKEMDRALGRLQSPYSAFRGR</sequence>
<dbReference type="SMART" id="SM00567">
    <property type="entry name" value="EZ_HEAT"/>
    <property type="match status" value="3"/>
</dbReference>
<evidence type="ECO:0000256" key="1">
    <source>
        <dbReference type="ARBA" id="ARBA00022741"/>
    </source>
</evidence>
<keyword evidence="9" id="KW-1185">Reference proteome</keyword>
<accession>A0A7K4HNI2</accession>